<evidence type="ECO:0000313" key="4">
    <source>
        <dbReference type="Proteomes" id="UP001500326"/>
    </source>
</evidence>
<organism evidence="3 4">
    <name type="scientific">Microbacterium pumilum</name>
    <dbReference type="NCBI Taxonomy" id="344165"/>
    <lineage>
        <taxon>Bacteria</taxon>
        <taxon>Bacillati</taxon>
        <taxon>Actinomycetota</taxon>
        <taxon>Actinomycetes</taxon>
        <taxon>Micrococcales</taxon>
        <taxon>Microbacteriaceae</taxon>
        <taxon>Microbacterium</taxon>
    </lineage>
</organism>
<accession>A0ABN2SEB0</accession>
<evidence type="ECO:0008006" key="5">
    <source>
        <dbReference type="Google" id="ProtNLM"/>
    </source>
</evidence>
<evidence type="ECO:0000259" key="1">
    <source>
        <dbReference type="Pfam" id="PF00535"/>
    </source>
</evidence>
<comment type="caution">
    <text evidence="3">The sequence shown here is derived from an EMBL/GenBank/DDBJ whole genome shotgun (WGS) entry which is preliminary data.</text>
</comment>
<dbReference type="EMBL" id="BAAAOH010000001">
    <property type="protein sequence ID" value="GAA1985046.1"/>
    <property type="molecule type" value="Genomic_DNA"/>
</dbReference>
<feature type="domain" description="Glycosyltransferase 2-like" evidence="1">
    <location>
        <begin position="208"/>
        <end position="335"/>
    </location>
</feature>
<dbReference type="RefSeq" id="WP_344060954.1">
    <property type="nucleotide sequence ID" value="NZ_BAAAOH010000001.1"/>
</dbReference>
<dbReference type="InterPro" id="IPR001173">
    <property type="entry name" value="Glyco_trans_2-like"/>
</dbReference>
<keyword evidence="4" id="KW-1185">Reference proteome</keyword>
<sequence length="1034" mass="113820">MSQIRELTRLARRFPPLSRVLETGDPRRRARRLIDSGLIDPALYARQLGVPRVTVEEAAAHYTTIGYREDYTINALLDPRTIAGALMRTNRPVLFDYVNSRAWHAHVSRVWDVAKYREEHPESLDHRGGPVGHLWERLQASSDSQLRTLGGGPRELPWREVYRTLSDAYAEAAAARREKQRRLPRSHTNDLIERGVAWPAREPRPLVSIIMPVWNRPMALRRAIESVLAQDWVEWELLIVDDGSWDDTVLVARTIAARDDRVRVLERPHGGVCRARNAGIDAARGSLIAFLDSDNAWEPTFLSDMMNGMRHVGAEAAFATIELHNAGTVRYRDQDVDHDSLRLGNSIDLNTLIVTRGVIDRVGGFDPTLARAVDYDLILRIAEGHRIHHIDTIGAVYDDSEDADDRISTTEPLGWNTLVRLRHDGVLQAMAEPTALLEGTDVFVMVHGDELQLADKIDDLIDLIEDESVGMTIVTIGCDAGRQSLADVAAIGRPSMARRSFDGDEPFAYVVDSCLAAATRTKVVFIDPTARASAETVRLLAAEVGSDVPVALPVNIGPDGTLQGTGAALARTGSIPALLLADHPVEDWGTEDADVPLASGRSFAADTSAVRAVGGLDPLLFNDFELESLSLKLIRANSSAAIRVVASAQLWHPVPATPFSRTDPKGNSRAIRALSSGVVVPTVQTVYGPRGFDVVHWEAAEARGEGGDREPQPRPHAVLARRHAPVEVDGETLPRLRWAIKIAAPAGPRGEAWGDLHFARALARALSELGQEAVIDHREAHHRSTSYLDDVELVIRGLDKYEPRGTATSMLWVISHPDMVKRAEAEPYDAVFAASIPWAKRISQQWGLDVEPLLQCTDPSLFSPHGDPRTDDLVFVGNSRWVPRPAVVEPIRNGIDLKVYGADWGPFIPEESVTAPHIDNREVGRLYESASVVLNDHWNDMKREGFISNRLFDVVASGGRALSDPVEGIEEIFGGSVAVFPSSGDLVPMIRSGVDSLFPDDEELARLGARIREEHSFLARARVLLARALAVRAR</sequence>
<dbReference type="Proteomes" id="UP001500326">
    <property type="component" value="Unassembled WGS sequence"/>
</dbReference>
<name>A0ABN2SEB0_9MICO</name>
<gene>
    <name evidence="3" type="ORF">GCM10009777_18770</name>
</gene>
<proteinExistence type="predicted"/>
<dbReference type="Pfam" id="PF00535">
    <property type="entry name" value="Glycos_transf_2"/>
    <property type="match status" value="1"/>
</dbReference>
<dbReference type="InterPro" id="IPR050834">
    <property type="entry name" value="Glycosyltransf_2"/>
</dbReference>
<dbReference type="PANTHER" id="PTHR43685:SF2">
    <property type="entry name" value="GLYCOSYLTRANSFERASE 2-LIKE DOMAIN-CONTAINING PROTEIN"/>
    <property type="match status" value="1"/>
</dbReference>
<dbReference type="Gene3D" id="3.90.550.10">
    <property type="entry name" value="Spore Coat Polysaccharide Biosynthesis Protein SpsA, Chain A"/>
    <property type="match status" value="1"/>
</dbReference>
<dbReference type="InterPro" id="IPR029044">
    <property type="entry name" value="Nucleotide-diphossugar_trans"/>
</dbReference>
<reference evidence="3 4" key="1">
    <citation type="journal article" date="2019" name="Int. J. Syst. Evol. Microbiol.">
        <title>The Global Catalogue of Microorganisms (GCM) 10K type strain sequencing project: providing services to taxonomists for standard genome sequencing and annotation.</title>
        <authorList>
            <consortium name="The Broad Institute Genomics Platform"/>
            <consortium name="The Broad Institute Genome Sequencing Center for Infectious Disease"/>
            <person name="Wu L."/>
            <person name="Ma J."/>
        </authorList>
    </citation>
    <scope>NUCLEOTIDE SEQUENCE [LARGE SCALE GENOMIC DNA]</scope>
    <source>
        <strain evidence="3 4">JCM 14902</strain>
    </source>
</reference>
<evidence type="ECO:0000313" key="3">
    <source>
        <dbReference type="EMBL" id="GAA1985046.1"/>
    </source>
</evidence>
<dbReference type="SUPFAM" id="SSF53448">
    <property type="entry name" value="Nucleotide-diphospho-sugar transferases"/>
    <property type="match status" value="1"/>
</dbReference>
<dbReference type="PANTHER" id="PTHR43685">
    <property type="entry name" value="GLYCOSYLTRANSFERASE"/>
    <property type="match status" value="1"/>
</dbReference>
<dbReference type="Pfam" id="PF13524">
    <property type="entry name" value="Glyco_trans_1_2"/>
    <property type="match status" value="1"/>
</dbReference>
<protein>
    <recommendedName>
        <fullName evidence="5">Glycosyltransferase</fullName>
    </recommendedName>
</protein>
<feature type="domain" description="Spore protein YkvP/CgeB glycosyl transferase-like" evidence="2">
    <location>
        <begin position="887"/>
        <end position="1025"/>
    </location>
</feature>
<dbReference type="InterPro" id="IPR055259">
    <property type="entry name" value="YkvP/CgeB_Glyco_trans-like"/>
</dbReference>
<evidence type="ECO:0000259" key="2">
    <source>
        <dbReference type="Pfam" id="PF13524"/>
    </source>
</evidence>